<feature type="domain" description="PEP-utilising enzyme C-terminal" evidence="15">
    <location>
        <begin position="508"/>
        <end position="812"/>
    </location>
</feature>
<dbReference type="InterPro" id="IPR000121">
    <property type="entry name" value="PEP_util_C"/>
</dbReference>
<dbReference type="AlphaFoldDB" id="E8R8J0"/>
<dbReference type="FunFam" id="3.30.1490.20:FF:000010">
    <property type="entry name" value="Phosphoenolpyruvate synthase"/>
    <property type="match status" value="1"/>
</dbReference>
<evidence type="ECO:0000259" key="14">
    <source>
        <dbReference type="Pfam" id="PF01326"/>
    </source>
</evidence>
<dbReference type="InterPro" id="IPR002192">
    <property type="entry name" value="PPDK_AMP/ATP-bd"/>
</dbReference>
<dbReference type="OrthoDB" id="23397at2157"/>
<evidence type="ECO:0000256" key="12">
    <source>
        <dbReference type="PIRNR" id="PIRNR000854"/>
    </source>
</evidence>
<keyword evidence="10 12" id="KW-0460">Magnesium</keyword>
<dbReference type="Gene3D" id="3.30.470.20">
    <property type="entry name" value="ATP-grasp fold, B domain"/>
    <property type="match status" value="1"/>
</dbReference>
<organism evidence="16 17">
    <name type="scientific">Desulfurococcus mucosus (strain ATCC 35584 / DSM 2162 / JCM 9187 / O7/1)</name>
    <dbReference type="NCBI Taxonomy" id="765177"/>
    <lineage>
        <taxon>Archaea</taxon>
        <taxon>Thermoproteota</taxon>
        <taxon>Thermoprotei</taxon>
        <taxon>Desulfurococcales</taxon>
        <taxon>Desulfurococcaceae</taxon>
        <taxon>Desulfurococcus</taxon>
    </lineage>
</organism>
<evidence type="ECO:0000313" key="16">
    <source>
        <dbReference type="EMBL" id="ADV64816.1"/>
    </source>
</evidence>
<dbReference type="Pfam" id="PF02896">
    <property type="entry name" value="PEP-utilizers_C"/>
    <property type="match status" value="1"/>
</dbReference>
<comment type="catalytic activity">
    <reaction evidence="11 12">
        <text>pyruvate + ATP + H2O = phosphoenolpyruvate + AMP + phosphate + 2 H(+)</text>
        <dbReference type="Rhea" id="RHEA:11364"/>
        <dbReference type="ChEBI" id="CHEBI:15361"/>
        <dbReference type="ChEBI" id="CHEBI:15377"/>
        <dbReference type="ChEBI" id="CHEBI:15378"/>
        <dbReference type="ChEBI" id="CHEBI:30616"/>
        <dbReference type="ChEBI" id="CHEBI:43474"/>
        <dbReference type="ChEBI" id="CHEBI:58702"/>
        <dbReference type="ChEBI" id="CHEBI:456215"/>
        <dbReference type="EC" id="2.7.9.2"/>
    </reaction>
</comment>
<evidence type="ECO:0000256" key="3">
    <source>
        <dbReference type="ARBA" id="ARBA00004742"/>
    </source>
</evidence>
<feature type="domain" description="Pyruvate phosphate dikinase AMP/ATP-binding" evidence="14">
    <location>
        <begin position="20"/>
        <end position="363"/>
    </location>
</feature>
<evidence type="ECO:0000256" key="10">
    <source>
        <dbReference type="ARBA" id="ARBA00022842"/>
    </source>
</evidence>
<evidence type="ECO:0000259" key="15">
    <source>
        <dbReference type="Pfam" id="PF02896"/>
    </source>
</evidence>
<keyword evidence="16" id="KW-0670">Pyruvate</keyword>
<dbReference type="Proteomes" id="UP000001068">
    <property type="component" value="Chromosome"/>
</dbReference>
<dbReference type="SUPFAM" id="SSF56059">
    <property type="entry name" value="Glutathione synthetase ATP-binding domain-like"/>
    <property type="match status" value="1"/>
</dbReference>
<comment type="cofactor">
    <cofactor evidence="1 12">
        <name>Mg(2+)</name>
        <dbReference type="ChEBI" id="CHEBI:18420"/>
    </cofactor>
</comment>
<dbReference type="RefSeq" id="WP_013562038.1">
    <property type="nucleotide sequence ID" value="NC_014961.1"/>
</dbReference>
<dbReference type="NCBIfam" id="NF005057">
    <property type="entry name" value="PRK06464.1"/>
    <property type="match status" value="1"/>
</dbReference>
<dbReference type="SUPFAM" id="SSF51621">
    <property type="entry name" value="Phosphoenolpyruvate/pyruvate domain"/>
    <property type="match status" value="1"/>
</dbReference>
<dbReference type="PROSITE" id="PS00370">
    <property type="entry name" value="PEP_ENZYMES_PHOS_SITE"/>
    <property type="match status" value="1"/>
</dbReference>
<keyword evidence="7 12" id="KW-0547">Nucleotide-binding</keyword>
<dbReference type="PROSITE" id="PS00742">
    <property type="entry name" value="PEP_ENZYMES_2"/>
    <property type="match status" value="1"/>
</dbReference>
<dbReference type="Gene3D" id="3.50.30.10">
    <property type="entry name" value="Phosphohistidine domain"/>
    <property type="match status" value="1"/>
</dbReference>
<dbReference type="GO" id="GO:0046872">
    <property type="term" value="F:metal ion binding"/>
    <property type="evidence" value="ECO:0007669"/>
    <property type="project" value="UniProtKB-KW"/>
</dbReference>
<dbReference type="KEGG" id="dmu:Desmu_0503"/>
<protein>
    <recommendedName>
        <fullName evidence="12">Phosphoenolpyruvate synthase</fullName>
        <shortName evidence="12">PEP synthase</shortName>
        <ecNumber evidence="12">2.7.9.2</ecNumber>
    </recommendedName>
    <alternativeName>
        <fullName evidence="12">Pyruvate, water dikinase</fullName>
    </alternativeName>
</protein>
<dbReference type="InterPro" id="IPR036637">
    <property type="entry name" value="Phosphohistidine_dom_sf"/>
</dbReference>
<evidence type="ECO:0000256" key="2">
    <source>
        <dbReference type="ARBA" id="ARBA00002988"/>
    </source>
</evidence>
<evidence type="ECO:0000256" key="7">
    <source>
        <dbReference type="ARBA" id="ARBA00022741"/>
    </source>
</evidence>
<sequence>MSKESRFVLWLEEVRKDDVPLVGGKNANLGEMINAGIPVPPGFAVTAYAFKYFLEKTGLGEKIYGMLRKLDVNNTKELEETTARIREMIMNQPMPKEVEDEIKKYYLELAGKLGLDPGKLRVAVRSSATAEDLPEASFAGQQDTYLNVYGADNVVYYVKRCWASLFTARATFYRVAQGIPHERTFMSVTVQKMVNSKSAGVMFTLHPVTGDENVVVIEGSWGLGESVVGGKVTPDEFIVDKKTLSIVERHLNKKTFMITFDPALGRNVHLKWDEQKGRWVSEEGEGVNPPLTQIAHPDKPALSDDEVKRLAELALLIQKHYGKHMDIEWAIDSDLPFPSNVFIVQARPETVWSTKKAKEAEKKPTEVKGKTVKLGEAKVLVKGLPASPGVGAGVARVIFDPKSKEAMEFKEGDILVTKMTDPDWVPLMKKARAIVTDEGGMTSHAAIVSRELGIPAVVGTGSATQVIKTGIEVTVDGGRGVIYEGIVEDLVKPKTEAPQVAGAVASVGISPEQLLPLYPVTATKIYMNLGEPDAIEKYKDLPFDGIGLMRIEFIFTDWVQYHPLYLIEIGKPEIVVNKLAEGIAKVAQAIYPRPVVVRFSDFKTNEYRGLKGGEKYEPDERNPMIGWRGVSRYIHPKYEPAFRLEVRAIRKVREEMGLTNVWVMFPFVRTTWELEKAIKIMEEEGLKRSKDFKVWAMAEVPSIALLADEFAKYVDGFSIGSNDLTQLVLGADRDSNILAEMGYFDERDPAVLQAIRMIIEKAHSRGATVSICGQAPSVYPEIVEFLVKYGIDSISVNPDAVISTRRLVASIERKIMLDAVRNARHIRESTRLFDTVG</sequence>
<evidence type="ECO:0000313" key="17">
    <source>
        <dbReference type="Proteomes" id="UP000001068"/>
    </source>
</evidence>
<reference evidence="16 17" key="2">
    <citation type="journal article" date="2011" name="Stand. Genomic Sci.">
        <title>Complete genome sequence of Desulfurococcus mucosus type strain (O7/1).</title>
        <authorList>
            <person name="Wirth R."/>
            <person name="Chertkov O."/>
            <person name="Held B."/>
            <person name="Lapidus A."/>
            <person name="Nolan M."/>
            <person name="Lucas S."/>
            <person name="Hammon N."/>
            <person name="Deshpande S."/>
            <person name="Cheng J.F."/>
            <person name="Tapia R."/>
            <person name="Han C."/>
            <person name="Goodwin L."/>
            <person name="Pitluck S."/>
            <person name="Liolios K."/>
            <person name="Ioanna P."/>
            <person name="Ivanova N."/>
            <person name="Mavromatis K."/>
            <person name="Mikhailova N."/>
            <person name="Pati A."/>
            <person name="Chen A."/>
            <person name="Palaniappan K."/>
            <person name="Land M."/>
            <person name="Hauser L."/>
            <person name="Chang Y.J."/>
            <person name="Jeffries C.D."/>
            <person name="Bilek Y."/>
            <person name="Hader T."/>
            <person name="Rohde M."/>
            <person name="Spring S."/>
            <person name="Sikorski J."/>
            <person name="Goker M."/>
            <person name="Woyke T."/>
            <person name="Bristow J."/>
            <person name="Eisen J.A."/>
            <person name="Markowitz V."/>
            <person name="Hugenholtz P."/>
            <person name="Kyrpides N.C."/>
            <person name="Klenk H.P."/>
        </authorList>
    </citation>
    <scope>NUCLEOTIDE SEQUENCE [LARGE SCALE GENOMIC DNA]</scope>
    <source>
        <strain evidence="17">ATCC 35584 / DSM 2162 / JCM 9187 / O7/1</strain>
    </source>
</reference>
<evidence type="ECO:0000259" key="13">
    <source>
        <dbReference type="Pfam" id="PF00391"/>
    </source>
</evidence>
<evidence type="ECO:0000256" key="9">
    <source>
        <dbReference type="ARBA" id="ARBA00022840"/>
    </source>
</evidence>
<comment type="similarity">
    <text evidence="4 12">Belongs to the PEP-utilizing enzyme family.</text>
</comment>
<keyword evidence="17" id="KW-1185">Reference proteome</keyword>
<evidence type="ECO:0000256" key="6">
    <source>
        <dbReference type="ARBA" id="ARBA00022723"/>
    </source>
</evidence>
<evidence type="ECO:0000256" key="4">
    <source>
        <dbReference type="ARBA" id="ARBA00007837"/>
    </source>
</evidence>
<proteinExistence type="inferred from homology"/>
<dbReference type="eggNOG" id="arCOG01111">
    <property type="taxonomic scope" value="Archaea"/>
</dbReference>
<keyword evidence="6 12" id="KW-0479">Metal-binding</keyword>
<dbReference type="Gene3D" id="3.20.20.60">
    <property type="entry name" value="Phosphoenolpyruvate-binding domains"/>
    <property type="match status" value="1"/>
</dbReference>
<dbReference type="PANTHER" id="PTHR43030">
    <property type="entry name" value="PHOSPHOENOLPYRUVATE SYNTHASE"/>
    <property type="match status" value="1"/>
</dbReference>
<keyword evidence="9 12" id="KW-0067">ATP-binding</keyword>
<dbReference type="GeneID" id="10153196"/>
<dbReference type="InterPro" id="IPR023151">
    <property type="entry name" value="PEP_util_CS"/>
</dbReference>
<comment type="pathway">
    <text evidence="3 12">Carbohydrate biosynthesis; gluconeogenesis.</text>
</comment>
<dbReference type="InterPro" id="IPR015813">
    <property type="entry name" value="Pyrv/PenolPyrv_kinase-like_dom"/>
</dbReference>
<dbReference type="GO" id="GO:0006094">
    <property type="term" value="P:gluconeogenesis"/>
    <property type="evidence" value="ECO:0007669"/>
    <property type="project" value="UniProtKB-UniPathway"/>
</dbReference>
<dbReference type="NCBIfam" id="TIGR01418">
    <property type="entry name" value="PEP_synth"/>
    <property type="match status" value="1"/>
</dbReference>
<accession>E8R8J0</accession>
<gene>
    <name evidence="16" type="ordered locus">Desmu_0503</name>
</gene>
<name>E8R8J0_DESM0</name>
<keyword evidence="5 12" id="KW-0808">Transferase</keyword>
<dbReference type="InterPro" id="IPR013815">
    <property type="entry name" value="ATP_grasp_subdomain_1"/>
</dbReference>
<dbReference type="UniPathway" id="UPA00138"/>
<dbReference type="GO" id="GO:0005524">
    <property type="term" value="F:ATP binding"/>
    <property type="evidence" value="ECO:0007669"/>
    <property type="project" value="UniProtKB-KW"/>
</dbReference>
<dbReference type="InterPro" id="IPR018274">
    <property type="entry name" value="PEP_util_AS"/>
</dbReference>
<evidence type="ECO:0000256" key="5">
    <source>
        <dbReference type="ARBA" id="ARBA00022679"/>
    </source>
</evidence>
<dbReference type="EC" id="2.7.9.2" evidence="12"/>
<dbReference type="InterPro" id="IPR006319">
    <property type="entry name" value="PEP_synth"/>
</dbReference>
<dbReference type="Gene3D" id="3.30.1490.20">
    <property type="entry name" value="ATP-grasp fold, A domain"/>
    <property type="match status" value="1"/>
</dbReference>
<dbReference type="InterPro" id="IPR040442">
    <property type="entry name" value="Pyrv_kinase-like_dom_sf"/>
</dbReference>
<feature type="domain" description="PEP-utilising enzyme mobile" evidence="13">
    <location>
        <begin position="409"/>
        <end position="480"/>
    </location>
</feature>
<comment type="function">
    <text evidence="2 12">Catalyzes the phosphorylation of pyruvate to phosphoenolpyruvate.</text>
</comment>
<dbReference type="HOGENOM" id="CLU_007308_6_2_2"/>
<reference evidence="17" key="1">
    <citation type="submission" date="2010-11" db="EMBL/GenBank/DDBJ databases">
        <title>The complete genome of Desulfurococcus mucosus DSM 2162.</title>
        <authorList>
            <consortium name="US DOE Joint Genome Institute (JGI-PGF)"/>
            <person name="Lucas S."/>
            <person name="Copeland A."/>
            <person name="Lapidus A."/>
            <person name="Bruce D."/>
            <person name="Goodwin L."/>
            <person name="Pitluck S."/>
            <person name="Kyrpides N."/>
            <person name="Mavromatis K."/>
            <person name="Pagani I."/>
            <person name="Ivanova N."/>
            <person name="Ovchinnikova G."/>
            <person name="Chertkov O."/>
            <person name="Held B."/>
            <person name="Brettin T."/>
            <person name="Detter J.C."/>
            <person name="Tapia R."/>
            <person name="Han C."/>
            <person name="Land M."/>
            <person name="Hauser L."/>
            <person name="Markowitz V."/>
            <person name="Cheng J.-F."/>
            <person name="Hugenholtz P."/>
            <person name="Woyke T."/>
            <person name="Wu D."/>
            <person name="Wirth R."/>
            <person name="Bilek Y."/>
            <person name="Hader T."/>
            <person name="Klenk H.-P."/>
            <person name="Eisen J.A."/>
        </authorList>
    </citation>
    <scope>NUCLEOTIDE SEQUENCE [LARGE SCALE GENOMIC DNA]</scope>
    <source>
        <strain evidence="17">ATCC 35584 / DSM 2162 / JCM 9187 / O7/1</strain>
    </source>
</reference>
<dbReference type="STRING" id="765177.Desmu_0503"/>
<dbReference type="GO" id="GO:0008986">
    <property type="term" value="F:pyruvate, water dikinase activity"/>
    <property type="evidence" value="ECO:0007669"/>
    <property type="project" value="UniProtKB-EC"/>
</dbReference>
<dbReference type="PIRSF" id="PIRSF000854">
    <property type="entry name" value="PEP_synthase"/>
    <property type="match status" value="1"/>
</dbReference>
<dbReference type="PANTHER" id="PTHR43030:SF1">
    <property type="entry name" value="PHOSPHOENOLPYRUVATE SYNTHASE"/>
    <property type="match status" value="1"/>
</dbReference>
<dbReference type="Pfam" id="PF01326">
    <property type="entry name" value="PPDK_N"/>
    <property type="match status" value="1"/>
</dbReference>
<dbReference type="Pfam" id="PF00391">
    <property type="entry name" value="PEP-utilizers"/>
    <property type="match status" value="1"/>
</dbReference>
<evidence type="ECO:0000256" key="1">
    <source>
        <dbReference type="ARBA" id="ARBA00001946"/>
    </source>
</evidence>
<evidence type="ECO:0000256" key="11">
    <source>
        <dbReference type="ARBA" id="ARBA00047700"/>
    </source>
</evidence>
<dbReference type="SUPFAM" id="SSF52009">
    <property type="entry name" value="Phosphohistidine domain"/>
    <property type="match status" value="1"/>
</dbReference>
<evidence type="ECO:0000256" key="8">
    <source>
        <dbReference type="ARBA" id="ARBA00022777"/>
    </source>
</evidence>
<keyword evidence="8 12" id="KW-0418">Kinase</keyword>
<dbReference type="EMBL" id="CP002363">
    <property type="protein sequence ID" value="ADV64816.1"/>
    <property type="molecule type" value="Genomic_DNA"/>
</dbReference>
<dbReference type="InterPro" id="IPR008279">
    <property type="entry name" value="PEP-util_enz_mobile_dom"/>
</dbReference>